<name>A0A4Y2MIN6_ARAVE</name>
<protein>
    <submittedName>
        <fullName evidence="1">Uncharacterized protein</fullName>
    </submittedName>
</protein>
<sequence>MDASLLHFVKFPEFFVVKVRQTPPHVDDLISLLVKAAERLVYDTKHFDVRFPSRPSCEDSVLADDLMCQTVNGKELNFRSSLMFLTGENICWNFVDGLLESRLTKRKLSLVFLRYSFMPLVVLLKLL</sequence>
<proteinExistence type="predicted"/>
<keyword evidence="2" id="KW-1185">Reference proteome</keyword>
<accession>A0A4Y2MIN6</accession>
<evidence type="ECO:0000313" key="2">
    <source>
        <dbReference type="Proteomes" id="UP000499080"/>
    </source>
</evidence>
<comment type="caution">
    <text evidence="1">The sequence shown here is derived from an EMBL/GenBank/DDBJ whole genome shotgun (WGS) entry which is preliminary data.</text>
</comment>
<evidence type="ECO:0000313" key="1">
    <source>
        <dbReference type="EMBL" id="GBN26294.1"/>
    </source>
</evidence>
<gene>
    <name evidence="1" type="ORF">AVEN_179268_1</name>
</gene>
<organism evidence="1 2">
    <name type="scientific">Araneus ventricosus</name>
    <name type="common">Orbweaver spider</name>
    <name type="synonym">Epeira ventricosa</name>
    <dbReference type="NCBI Taxonomy" id="182803"/>
    <lineage>
        <taxon>Eukaryota</taxon>
        <taxon>Metazoa</taxon>
        <taxon>Ecdysozoa</taxon>
        <taxon>Arthropoda</taxon>
        <taxon>Chelicerata</taxon>
        <taxon>Arachnida</taxon>
        <taxon>Araneae</taxon>
        <taxon>Araneomorphae</taxon>
        <taxon>Entelegynae</taxon>
        <taxon>Araneoidea</taxon>
        <taxon>Araneidae</taxon>
        <taxon>Araneus</taxon>
    </lineage>
</organism>
<dbReference type="Proteomes" id="UP000499080">
    <property type="component" value="Unassembled WGS sequence"/>
</dbReference>
<reference evidence="1 2" key="1">
    <citation type="journal article" date="2019" name="Sci. Rep.">
        <title>Orb-weaving spider Araneus ventricosus genome elucidates the spidroin gene catalogue.</title>
        <authorList>
            <person name="Kono N."/>
            <person name="Nakamura H."/>
            <person name="Ohtoshi R."/>
            <person name="Moran D.A.P."/>
            <person name="Shinohara A."/>
            <person name="Yoshida Y."/>
            <person name="Fujiwara M."/>
            <person name="Mori M."/>
            <person name="Tomita M."/>
            <person name="Arakawa K."/>
        </authorList>
    </citation>
    <scope>NUCLEOTIDE SEQUENCE [LARGE SCALE GENOMIC DNA]</scope>
</reference>
<dbReference type="AlphaFoldDB" id="A0A4Y2MIN6"/>
<dbReference type="EMBL" id="BGPR01007364">
    <property type="protein sequence ID" value="GBN26294.1"/>
    <property type="molecule type" value="Genomic_DNA"/>
</dbReference>